<organism evidence="1 2">
    <name type="scientific">Oedothorax gibbosus</name>
    <dbReference type="NCBI Taxonomy" id="931172"/>
    <lineage>
        <taxon>Eukaryota</taxon>
        <taxon>Metazoa</taxon>
        <taxon>Ecdysozoa</taxon>
        <taxon>Arthropoda</taxon>
        <taxon>Chelicerata</taxon>
        <taxon>Arachnida</taxon>
        <taxon>Araneae</taxon>
        <taxon>Araneomorphae</taxon>
        <taxon>Entelegynae</taxon>
        <taxon>Araneoidea</taxon>
        <taxon>Linyphiidae</taxon>
        <taxon>Erigoninae</taxon>
        <taxon>Oedothorax</taxon>
    </lineage>
</organism>
<evidence type="ECO:0000313" key="1">
    <source>
        <dbReference type="EMBL" id="KAG8185442.1"/>
    </source>
</evidence>
<name>A0AAV6UMI0_9ARAC</name>
<evidence type="ECO:0000313" key="2">
    <source>
        <dbReference type="Proteomes" id="UP000827092"/>
    </source>
</evidence>
<reference evidence="1 2" key="1">
    <citation type="journal article" date="2022" name="Nat. Ecol. Evol.">
        <title>A masculinizing supergene underlies an exaggerated male reproductive morph in a spider.</title>
        <authorList>
            <person name="Hendrickx F."/>
            <person name="De Corte Z."/>
            <person name="Sonet G."/>
            <person name="Van Belleghem S.M."/>
            <person name="Kostlbacher S."/>
            <person name="Vangestel C."/>
        </authorList>
    </citation>
    <scope>NUCLEOTIDE SEQUENCE [LARGE SCALE GENOMIC DNA]</scope>
    <source>
        <strain evidence="1">W744_W776</strain>
    </source>
</reference>
<gene>
    <name evidence="1" type="ORF">JTE90_022373</name>
</gene>
<dbReference type="EMBL" id="JAFNEN010000335">
    <property type="protein sequence ID" value="KAG8185442.1"/>
    <property type="molecule type" value="Genomic_DNA"/>
</dbReference>
<proteinExistence type="predicted"/>
<protein>
    <submittedName>
        <fullName evidence="1">Uncharacterized protein</fullName>
    </submittedName>
</protein>
<keyword evidence="2" id="KW-1185">Reference proteome</keyword>
<comment type="caution">
    <text evidence="1">The sequence shown here is derived from an EMBL/GenBank/DDBJ whole genome shotgun (WGS) entry which is preliminary data.</text>
</comment>
<sequence>MSVEATKETSILEESLYPLSDFPITDHPNLVLTATKSLSVPDACPAWSGTAVSLEPISSLLVDDWGHKIGKCFPLQITHFTNALHFPEKWPRLKQVKQTPFFFIAARLSSRVESIIAEQSWEEWFSLPQNTQPAGQYPTFLSVDTKAAALGML</sequence>
<accession>A0AAV6UMI0</accession>
<dbReference type="AlphaFoldDB" id="A0AAV6UMI0"/>
<dbReference type="Proteomes" id="UP000827092">
    <property type="component" value="Unassembled WGS sequence"/>
</dbReference>